<comment type="caution">
    <text evidence="2">The sequence shown here is derived from an EMBL/GenBank/DDBJ whole genome shotgun (WGS) entry which is preliminary data.</text>
</comment>
<dbReference type="Pfam" id="PF03720">
    <property type="entry name" value="UDPG_MGDP_dh_C"/>
    <property type="match status" value="1"/>
</dbReference>
<dbReference type="AlphaFoldDB" id="X1AJM4"/>
<dbReference type="SUPFAM" id="SSF52413">
    <property type="entry name" value="UDP-glucose/GDP-mannose dehydrogenase C-terminal domain"/>
    <property type="match status" value="1"/>
</dbReference>
<feature type="domain" description="UDP-glucose/GDP-mannose dehydrogenase C-terminal" evidence="1">
    <location>
        <begin position="44"/>
        <end position="145"/>
    </location>
</feature>
<dbReference type="PANTHER" id="PTHR43750:SF3">
    <property type="entry name" value="UDP-GLUCOSE 6-DEHYDROGENASE TUAD"/>
    <property type="match status" value="1"/>
</dbReference>
<proteinExistence type="predicted"/>
<name>X1AJM4_9ZZZZ</name>
<dbReference type="EMBL" id="BART01009902">
    <property type="protein sequence ID" value="GAG82449.1"/>
    <property type="molecule type" value="Genomic_DNA"/>
</dbReference>
<dbReference type="GO" id="GO:0051287">
    <property type="term" value="F:NAD binding"/>
    <property type="evidence" value="ECO:0007669"/>
    <property type="project" value="InterPro"/>
</dbReference>
<evidence type="ECO:0000259" key="1">
    <source>
        <dbReference type="SMART" id="SM00984"/>
    </source>
</evidence>
<evidence type="ECO:0000313" key="2">
    <source>
        <dbReference type="EMBL" id="GAG82449.1"/>
    </source>
</evidence>
<dbReference type="Gene3D" id="3.40.50.720">
    <property type="entry name" value="NAD(P)-binding Rossmann-like Domain"/>
    <property type="match status" value="1"/>
</dbReference>
<reference evidence="2" key="1">
    <citation type="journal article" date="2014" name="Front. Microbiol.">
        <title>High frequency of phylogenetically diverse reductive dehalogenase-homologous genes in deep subseafloor sedimentary metagenomes.</title>
        <authorList>
            <person name="Kawai M."/>
            <person name="Futagami T."/>
            <person name="Toyoda A."/>
            <person name="Takaki Y."/>
            <person name="Nishi S."/>
            <person name="Hori S."/>
            <person name="Arai W."/>
            <person name="Tsubouchi T."/>
            <person name="Morono Y."/>
            <person name="Uchiyama I."/>
            <person name="Ito T."/>
            <person name="Fujiyama A."/>
            <person name="Inagaki F."/>
            <person name="Takami H."/>
        </authorList>
    </citation>
    <scope>NUCLEOTIDE SEQUENCE</scope>
    <source>
        <strain evidence="2">Expedition CK06-06</strain>
    </source>
</reference>
<sequence>INQYDLIDHRHYYLSIATDNINKRQSERIVNWVKQILPERGHVGVLGMAFKSGTNSTEESQGLKIAEEIARKGILTRIYDPLKPENLDEILKDTPNIKWGFAVQNLLNHSDVVVIVNSCKEFQNLGPLDFKENSKVIDCWRILDASKFKNQKRTEYQ</sequence>
<dbReference type="InterPro" id="IPR036220">
    <property type="entry name" value="UDP-Glc/GDP-Man_DH_C_sf"/>
</dbReference>
<organism evidence="2">
    <name type="scientific">marine sediment metagenome</name>
    <dbReference type="NCBI Taxonomy" id="412755"/>
    <lineage>
        <taxon>unclassified sequences</taxon>
        <taxon>metagenomes</taxon>
        <taxon>ecological metagenomes</taxon>
    </lineage>
</organism>
<dbReference type="PANTHER" id="PTHR43750">
    <property type="entry name" value="UDP-GLUCOSE 6-DEHYDROGENASE TUAD"/>
    <property type="match status" value="1"/>
</dbReference>
<dbReference type="InterPro" id="IPR014027">
    <property type="entry name" value="UDP-Glc/GDP-Man_DH_C"/>
</dbReference>
<gene>
    <name evidence="2" type="ORF">S01H4_21769</name>
</gene>
<feature type="non-terminal residue" evidence="2">
    <location>
        <position position="1"/>
    </location>
</feature>
<dbReference type="GO" id="GO:0016616">
    <property type="term" value="F:oxidoreductase activity, acting on the CH-OH group of donors, NAD or NADP as acceptor"/>
    <property type="evidence" value="ECO:0007669"/>
    <property type="project" value="InterPro"/>
</dbReference>
<accession>X1AJM4</accession>
<dbReference type="SMART" id="SM00984">
    <property type="entry name" value="UDPG_MGDP_dh_C"/>
    <property type="match status" value="1"/>
</dbReference>
<protein>
    <recommendedName>
        <fullName evidence="1">UDP-glucose/GDP-mannose dehydrogenase C-terminal domain-containing protein</fullName>
    </recommendedName>
</protein>